<feature type="chain" id="PRO_5039930788" description="Tectonic-1-3 domain-containing protein" evidence="1">
    <location>
        <begin position="17"/>
        <end position="331"/>
    </location>
</feature>
<dbReference type="GO" id="GO:0060271">
    <property type="term" value="P:cilium assembly"/>
    <property type="evidence" value="ECO:0007669"/>
    <property type="project" value="TreeGrafter"/>
</dbReference>
<feature type="signal peptide" evidence="1">
    <location>
        <begin position="1"/>
        <end position="16"/>
    </location>
</feature>
<dbReference type="Pfam" id="PF07773">
    <property type="entry name" value="TCTN_DUF1619"/>
    <property type="match status" value="1"/>
</dbReference>
<evidence type="ECO:0000256" key="1">
    <source>
        <dbReference type="SAM" id="SignalP"/>
    </source>
</evidence>
<keyword evidence="1" id="KW-0732">Signal</keyword>
<accession>A0A9J6E9K7</accession>
<evidence type="ECO:0000313" key="4">
    <source>
        <dbReference type="Proteomes" id="UP000821866"/>
    </source>
</evidence>
<comment type="caution">
    <text evidence="3">The sequence shown here is derived from an EMBL/GenBank/DDBJ whole genome shotgun (WGS) entry which is preliminary data.</text>
</comment>
<keyword evidence="4" id="KW-1185">Reference proteome</keyword>
<reference evidence="3" key="2">
    <citation type="submission" date="2021-09" db="EMBL/GenBank/DDBJ databases">
        <authorList>
            <person name="Jia N."/>
            <person name="Wang J."/>
            <person name="Shi W."/>
            <person name="Du L."/>
            <person name="Sun Y."/>
            <person name="Zhan W."/>
            <person name="Jiang J."/>
            <person name="Wang Q."/>
            <person name="Zhang B."/>
            <person name="Ji P."/>
            <person name="Sakyi L.B."/>
            <person name="Cui X."/>
            <person name="Yuan T."/>
            <person name="Jiang B."/>
            <person name="Yang W."/>
            <person name="Lam T.T.-Y."/>
            <person name="Chang Q."/>
            <person name="Ding S."/>
            <person name="Wang X."/>
            <person name="Zhu J."/>
            <person name="Ruan X."/>
            <person name="Zhao L."/>
            <person name="Wei J."/>
            <person name="Que T."/>
            <person name="Du C."/>
            <person name="Cheng J."/>
            <person name="Dai P."/>
            <person name="Han X."/>
            <person name="Huang E."/>
            <person name="Gao Y."/>
            <person name="Liu J."/>
            <person name="Shao H."/>
            <person name="Ye R."/>
            <person name="Li L."/>
            <person name="Wei W."/>
            <person name="Wang X."/>
            <person name="Wang C."/>
            <person name="Huo Q."/>
            <person name="Li W."/>
            <person name="Guo W."/>
            <person name="Chen H."/>
            <person name="Chen S."/>
            <person name="Zhou L."/>
            <person name="Zhou L."/>
            <person name="Ni X."/>
            <person name="Tian J."/>
            <person name="Zhou Y."/>
            <person name="Sheng Y."/>
            <person name="Liu T."/>
            <person name="Pan Y."/>
            <person name="Xia L."/>
            <person name="Li J."/>
            <person name="Zhao F."/>
            <person name="Cao W."/>
        </authorList>
    </citation>
    <scope>NUCLEOTIDE SEQUENCE</scope>
    <source>
        <strain evidence="3">Rmic-2018</strain>
        <tissue evidence="3">Larvae</tissue>
    </source>
</reference>
<name>A0A9J6E9K7_RHIMP</name>
<dbReference type="PANTHER" id="PTHR14611">
    <property type="entry name" value="TECTONIC FAMILY MEMBER"/>
    <property type="match status" value="1"/>
</dbReference>
<reference evidence="3" key="1">
    <citation type="journal article" date="2020" name="Cell">
        <title>Large-Scale Comparative Analyses of Tick Genomes Elucidate Their Genetic Diversity and Vector Capacities.</title>
        <authorList>
            <consortium name="Tick Genome and Microbiome Consortium (TIGMIC)"/>
            <person name="Jia N."/>
            <person name="Wang J."/>
            <person name="Shi W."/>
            <person name="Du L."/>
            <person name="Sun Y."/>
            <person name="Zhan W."/>
            <person name="Jiang J.F."/>
            <person name="Wang Q."/>
            <person name="Zhang B."/>
            <person name="Ji P."/>
            <person name="Bell-Sakyi L."/>
            <person name="Cui X.M."/>
            <person name="Yuan T.T."/>
            <person name="Jiang B.G."/>
            <person name="Yang W.F."/>
            <person name="Lam T.T."/>
            <person name="Chang Q.C."/>
            <person name="Ding S.J."/>
            <person name="Wang X.J."/>
            <person name="Zhu J.G."/>
            <person name="Ruan X.D."/>
            <person name="Zhao L."/>
            <person name="Wei J.T."/>
            <person name="Ye R.Z."/>
            <person name="Que T.C."/>
            <person name="Du C.H."/>
            <person name="Zhou Y.H."/>
            <person name="Cheng J.X."/>
            <person name="Dai P.F."/>
            <person name="Guo W.B."/>
            <person name="Han X.H."/>
            <person name="Huang E.J."/>
            <person name="Li L.F."/>
            <person name="Wei W."/>
            <person name="Gao Y.C."/>
            <person name="Liu J.Z."/>
            <person name="Shao H.Z."/>
            <person name="Wang X."/>
            <person name="Wang C.C."/>
            <person name="Yang T.C."/>
            <person name="Huo Q.B."/>
            <person name="Li W."/>
            <person name="Chen H.Y."/>
            <person name="Chen S.E."/>
            <person name="Zhou L.G."/>
            <person name="Ni X.B."/>
            <person name="Tian J.H."/>
            <person name="Sheng Y."/>
            <person name="Liu T."/>
            <person name="Pan Y.S."/>
            <person name="Xia L.Y."/>
            <person name="Li J."/>
            <person name="Zhao F."/>
            <person name="Cao W.C."/>
        </authorList>
    </citation>
    <scope>NUCLEOTIDE SEQUENCE</scope>
    <source>
        <strain evidence="3">Rmic-2018</strain>
    </source>
</reference>
<protein>
    <recommendedName>
        <fullName evidence="2">Tectonic-1-3 domain-containing protein</fullName>
    </recommendedName>
</protein>
<dbReference type="AlphaFoldDB" id="A0A9J6E9K7"/>
<proteinExistence type="predicted"/>
<feature type="domain" description="Tectonic-1-3" evidence="2">
    <location>
        <begin position="177"/>
        <end position="277"/>
    </location>
</feature>
<gene>
    <name evidence="3" type="ORF">HPB51_012482</name>
</gene>
<dbReference type="Proteomes" id="UP000821866">
    <property type="component" value="Chromosome 3"/>
</dbReference>
<organism evidence="3 4">
    <name type="scientific">Rhipicephalus microplus</name>
    <name type="common">Cattle tick</name>
    <name type="synonym">Boophilus microplus</name>
    <dbReference type="NCBI Taxonomy" id="6941"/>
    <lineage>
        <taxon>Eukaryota</taxon>
        <taxon>Metazoa</taxon>
        <taxon>Ecdysozoa</taxon>
        <taxon>Arthropoda</taxon>
        <taxon>Chelicerata</taxon>
        <taxon>Arachnida</taxon>
        <taxon>Acari</taxon>
        <taxon>Parasitiformes</taxon>
        <taxon>Ixodida</taxon>
        <taxon>Ixodoidea</taxon>
        <taxon>Ixodidae</taxon>
        <taxon>Rhipicephalinae</taxon>
        <taxon>Rhipicephalus</taxon>
        <taxon>Boophilus</taxon>
    </lineage>
</organism>
<dbReference type="InterPro" id="IPR011677">
    <property type="entry name" value="TCTN1-3_dom"/>
</dbReference>
<dbReference type="VEuPathDB" id="VectorBase:LOC119165262"/>
<dbReference type="InterPro" id="IPR040354">
    <property type="entry name" value="TCTN1-3"/>
</dbReference>
<sequence length="331" mass="36540">MMIIVIMMLLMTATNAAKYRFFLQGCRPSCSVLAAKRQKRLRTYVTRTTSVGRKISATLERTCSSDPSFSVFTYHSNFSIRSQSDEKLRIQPFVCYNESCLVANTSDCAPRFVDGSCDHVVSEAAFRVFHNGADGISRIDVHYKLVALKSGTVEFGQRFSVSFVWASTNGTEPLKPTDGDCISPVRRSAVKFRYNVRTGCLLWPCRFPNCSVLQDALLGYVTSTDHHVTHVASFGNANSSRVDGFVPVLVENSPVTDSTQAAVSSSTAQKDFCVLPATEVRVYVMHARTQHAFEASGEDSFGFAFVRPKRRGRSSSLSESSGGSDVLRQLR</sequence>
<evidence type="ECO:0000313" key="3">
    <source>
        <dbReference type="EMBL" id="KAH8031014.1"/>
    </source>
</evidence>
<dbReference type="PANTHER" id="PTHR14611:SF2">
    <property type="entry name" value="TECTONIC"/>
    <property type="match status" value="1"/>
</dbReference>
<dbReference type="GO" id="GO:0035869">
    <property type="term" value="C:ciliary transition zone"/>
    <property type="evidence" value="ECO:0007669"/>
    <property type="project" value="TreeGrafter"/>
</dbReference>
<evidence type="ECO:0000259" key="2">
    <source>
        <dbReference type="Pfam" id="PF07773"/>
    </source>
</evidence>
<dbReference type="EMBL" id="JABSTU010000005">
    <property type="protein sequence ID" value="KAH8031014.1"/>
    <property type="molecule type" value="Genomic_DNA"/>
</dbReference>